<keyword evidence="6 8" id="KW-0408">Iron</keyword>
<comment type="cofactor">
    <cofactor evidence="1 8">
        <name>heme</name>
        <dbReference type="ChEBI" id="CHEBI:30413"/>
    </cofactor>
</comment>
<evidence type="ECO:0000256" key="4">
    <source>
        <dbReference type="ARBA" id="ARBA00022723"/>
    </source>
</evidence>
<evidence type="ECO:0000256" key="6">
    <source>
        <dbReference type="ARBA" id="ARBA00023004"/>
    </source>
</evidence>
<dbReference type="GO" id="GO:0005506">
    <property type="term" value="F:iron ion binding"/>
    <property type="evidence" value="ECO:0007669"/>
    <property type="project" value="InterPro"/>
</dbReference>
<accession>A0A6J1LZ18</accession>
<keyword evidence="5 9" id="KW-0560">Oxidoreductase</keyword>
<keyword evidence="10" id="KW-1185">Reference proteome</keyword>
<evidence type="ECO:0000313" key="10">
    <source>
        <dbReference type="Proteomes" id="UP000504633"/>
    </source>
</evidence>
<dbReference type="InterPro" id="IPR036396">
    <property type="entry name" value="Cyt_P450_sf"/>
</dbReference>
<reference evidence="11" key="1">
    <citation type="submission" date="2025-08" db="UniProtKB">
        <authorList>
            <consortium name="RefSeq"/>
        </authorList>
    </citation>
    <scope>IDENTIFICATION</scope>
    <source>
        <strain evidence="11">15085-1641.00</strain>
        <tissue evidence="11">Whole body</tissue>
    </source>
</reference>
<evidence type="ECO:0000313" key="11">
    <source>
        <dbReference type="RefSeq" id="XP_023171051.2"/>
    </source>
</evidence>
<dbReference type="Gene3D" id="1.10.630.10">
    <property type="entry name" value="Cytochrome P450"/>
    <property type="match status" value="1"/>
</dbReference>
<dbReference type="InterPro" id="IPR002401">
    <property type="entry name" value="Cyt_P450_E_grp-I"/>
</dbReference>
<keyword evidence="3 8" id="KW-0349">Heme</keyword>
<dbReference type="OMA" id="KPTIWRY"/>
<dbReference type="Pfam" id="PF00067">
    <property type="entry name" value="p450"/>
    <property type="match status" value="1"/>
</dbReference>
<dbReference type="Proteomes" id="UP000504633">
    <property type="component" value="Unplaced"/>
</dbReference>
<dbReference type="InterPro" id="IPR001128">
    <property type="entry name" value="Cyt_P450"/>
</dbReference>
<evidence type="ECO:0000256" key="7">
    <source>
        <dbReference type="ARBA" id="ARBA00023033"/>
    </source>
</evidence>
<dbReference type="InterPro" id="IPR017972">
    <property type="entry name" value="Cyt_P450_CS"/>
</dbReference>
<protein>
    <submittedName>
        <fullName evidence="11">Cytochrome P450 CYP12A2-like</fullName>
    </submittedName>
</protein>
<name>A0A6J1LZ18_DROHY</name>
<dbReference type="InterPro" id="IPR050479">
    <property type="entry name" value="CYP11_CYP27_families"/>
</dbReference>
<dbReference type="GeneID" id="111599598"/>
<gene>
    <name evidence="11" type="primary">LOC111599598</name>
</gene>
<evidence type="ECO:0000256" key="5">
    <source>
        <dbReference type="ARBA" id="ARBA00023002"/>
    </source>
</evidence>
<dbReference type="PRINTS" id="PR00385">
    <property type="entry name" value="P450"/>
</dbReference>
<organism evidence="10 11">
    <name type="scientific">Drosophila hydei</name>
    <name type="common">Fruit fly</name>
    <dbReference type="NCBI Taxonomy" id="7224"/>
    <lineage>
        <taxon>Eukaryota</taxon>
        <taxon>Metazoa</taxon>
        <taxon>Ecdysozoa</taxon>
        <taxon>Arthropoda</taxon>
        <taxon>Hexapoda</taxon>
        <taxon>Insecta</taxon>
        <taxon>Pterygota</taxon>
        <taxon>Neoptera</taxon>
        <taxon>Endopterygota</taxon>
        <taxon>Diptera</taxon>
        <taxon>Brachycera</taxon>
        <taxon>Muscomorpha</taxon>
        <taxon>Ephydroidea</taxon>
        <taxon>Drosophilidae</taxon>
        <taxon>Drosophila</taxon>
    </lineage>
</organism>
<dbReference type="OrthoDB" id="3945418at2759"/>
<dbReference type="PRINTS" id="PR00463">
    <property type="entry name" value="EP450I"/>
</dbReference>
<evidence type="ECO:0000256" key="2">
    <source>
        <dbReference type="ARBA" id="ARBA00010617"/>
    </source>
</evidence>
<dbReference type="RefSeq" id="XP_023171051.2">
    <property type="nucleotide sequence ID" value="XM_023315283.2"/>
</dbReference>
<dbReference type="SUPFAM" id="SSF48264">
    <property type="entry name" value="Cytochrome P450"/>
    <property type="match status" value="1"/>
</dbReference>
<evidence type="ECO:0000256" key="9">
    <source>
        <dbReference type="RuleBase" id="RU000461"/>
    </source>
</evidence>
<proteinExistence type="inferred from homology"/>
<sequence>MLGQRVKLQQLIRAIPIEQRKQTYAVSNALNVAENEAPVGKPIGWDQARPYTDIPKVSLFHFLRHLMPGGKYHKMQYPDIMLDMRRQHGPLFRLPALGQDDILVTNDPHHFEQVLRVEGPWPERPGNNVLHHFRTVTRKEFYKGTAGMLSTQGEDWSKFRFSVNPVMMQPKTVRMYYQKMSAVNKEFIQRIRDIRDSNTLEVPENFEEEINRWTLESVSVVALDKQLGLINANRNDPKAKKLFEALYVFFEISGDLEMKPTIWRYVATPKFKKLISALDEIQEITSGYVNEALERLQREPSDKPDHEKSVLEKLLKTNEQIAIVMAIDMLIAGVDTTTTVLTGVLLSLSKNPEKQEKLREEIRQILPNKDSEFTEASMKNMPYLRAVIKESLRLYPLALGNGRVIKSDLVLNGYQVPNKTQITMLSTGLLTDNDHYPRGKEFLPERWMRPSKEAAANGECPHALKASSPFIYLPFGFGPRMCIGKRIVEMELELGIARLIRNFNVEFNYPTENAFKSVLINTPNIPLKFKFTDVKD</sequence>
<dbReference type="GO" id="GO:0020037">
    <property type="term" value="F:heme binding"/>
    <property type="evidence" value="ECO:0007669"/>
    <property type="project" value="InterPro"/>
</dbReference>
<dbReference type="CDD" id="cd11054">
    <property type="entry name" value="CYP24A1-like"/>
    <property type="match status" value="1"/>
</dbReference>
<dbReference type="GO" id="GO:0004497">
    <property type="term" value="F:monooxygenase activity"/>
    <property type="evidence" value="ECO:0007669"/>
    <property type="project" value="UniProtKB-KW"/>
</dbReference>
<dbReference type="KEGG" id="dhe:111599598"/>
<keyword evidence="4 8" id="KW-0479">Metal-binding</keyword>
<dbReference type="FunFam" id="1.10.630.10:FF:000006">
    <property type="entry name" value="Cytochrome P450 302a1, mitochondrial"/>
    <property type="match status" value="1"/>
</dbReference>
<dbReference type="PANTHER" id="PTHR24279:SF120">
    <property type="entry name" value="CYTOCHROME P450"/>
    <property type="match status" value="1"/>
</dbReference>
<evidence type="ECO:0000256" key="3">
    <source>
        <dbReference type="ARBA" id="ARBA00022617"/>
    </source>
</evidence>
<evidence type="ECO:0000256" key="1">
    <source>
        <dbReference type="ARBA" id="ARBA00001971"/>
    </source>
</evidence>
<feature type="binding site" description="axial binding residue" evidence="8">
    <location>
        <position position="482"/>
    </location>
    <ligand>
        <name>heme</name>
        <dbReference type="ChEBI" id="CHEBI:30413"/>
    </ligand>
    <ligandPart>
        <name>Fe</name>
        <dbReference type="ChEBI" id="CHEBI:18248"/>
    </ligandPart>
</feature>
<dbReference type="AlphaFoldDB" id="A0A6J1LZ18"/>
<dbReference type="GO" id="GO:0016705">
    <property type="term" value="F:oxidoreductase activity, acting on paired donors, with incorporation or reduction of molecular oxygen"/>
    <property type="evidence" value="ECO:0007669"/>
    <property type="project" value="InterPro"/>
</dbReference>
<dbReference type="PROSITE" id="PS00086">
    <property type="entry name" value="CYTOCHROME_P450"/>
    <property type="match status" value="1"/>
</dbReference>
<evidence type="ECO:0000256" key="8">
    <source>
        <dbReference type="PIRSR" id="PIRSR602401-1"/>
    </source>
</evidence>
<comment type="similarity">
    <text evidence="2 9">Belongs to the cytochrome P450 family.</text>
</comment>
<dbReference type="PANTHER" id="PTHR24279">
    <property type="entry name" value="CYTOCHROME P450"/>
    <property type="match status" value="1"/>
</dbReference>
<keyword evidence="7 9" id="KW-0503">Monooxygenase</keyword>